<dbReference type="EMBL" id="CAJNOH010000717">
    <property type="protein sequence ID" value="CAF1110255.1"/>
    <property type="molecule type" value="Genomic_DNA"/>
</dbReference>
<dbReference type="PROSITE" id="PS50181">
    <property type="entry name" value="FBOX"/>
    <property type="match status" value="1"/>
</dbReference>
<evidence type="ECO:0000313" key="5">
    <source>
        <dbReference type="Proteomes" id="UP000663870"/>
    </source>
</evidence>
<evidence type="ECO:0000313" key="2">
    <source>
        <dbReference type="EMBL" id="CAF1110255.1"/>
    </source>
</evidence>
<dbReference type="Gene3D" id="3.80.10.10">
    <property type="entry name" value="Ribonuclease Inhibitor"/>
    <property type="match status" value="1"/>
</dbReference>
<reference evidence="2" key="1">
    <citation type="submission" date="2021-02" db="EMBL/GenBank/DDBJ databases">
        <authorList>
            <person name="Nowell W R."/>
        </authorList>
    </citation>
    <scope>NUCLEOTIDE SEQUENCE</scope>
</reference>
<gene>
    <name evidence="3" type="ORF">JXQ802_LOCUS30580</name>
    <name evidence="2" type="ORF">PYM288_LOCUS20151</name>
</gene>
<dbReference type="Proteomes" id="UP000663854">
    <property type="component" value="Unassembled WGS sequence"/>
</dbReference>
<comment type="caution">
    <text evidence="2">The sequence shown here is derived from an EMBL/GenBank/DDBJ whole genome shotgun (WGS) entry which is preliminary data.</text>
</comment>
<dbReference type="Proteomes" id="UP000663870">
    <property type="component" value="Unassembled WGS sequence"/>
</dbReference>
<name>A0A814PTB2_9BILA</name>
<keyword evidence="5" id="KW-1185">Reference proteome</keyword>
<dbReference type="InterPro" id="IPR032675">
    <property type="entry name" value="LRR_dom_sf"/>
</dbReference>
<dbReference type="SUPFAM" id="SSF52047">
    <property type="entry name" value="RNI-like"/>
    <property type="match status" value="1"/>
</dbReference>
<evidence type="ECO:0000313" key="3">
    <source>
        <dbReference type="EMBL" id="CAF1321780.1"/>
    </source>
</evidence>
<feature type="domain" description="F-box" evidence="1">
    <location>
        <begin position="31"/>
        <end position="78"/>
    </location>
</feature>
<dbReference type="InterPro" id="IPR001810">
    <property type="entry name" value="F-box_dom"/>
</dbReference>
<dbReference type="AlphaFoldDB" id="A0A814PTB2"/>
<evidence type="ECO:0000259" key="1">
    <source>
        <dbReference type="PROSITE" id="PS50181"/>
    </source>
</evidence>
<dbReference type="EMBL" id="CAJNOL010001250">
    <property type="protein sequence ID" value="CAF1321780.1"/>
    <property type="molecule type" value="Genomic_DNA"/>
</dbReference>
<protein>
    <recommendedName>
        <fullName evidence="1">F-box domain-containing protein</fullName>
    </recommendedName>
</protein>
<proteinExistence type="predicted"/>
<evidence type="ECO:0000313" key="4">
    <source>
        <dbReference type="Proteomes" id="UP000663854"/>
    </source>
</evidence>
<organism evidence="2 4">
    <name type="scientific">Rotaria sordida</name>
    <dbReference type="NCBI Taxonomy" id="392033"/>
    <lineage>
        <taxon>Eukaryota</taxon>
        <taxon>Metazoa</taxon>
        <taxon>Spiralia</taxon>
        <taxon>Gnathifera</taxon>
        <taxon>Rotifera</taxon>
        <taxon>Eurotatoria</taxon>
        <taxon>Bdelloidea</taxon>
        <taxon>Philodinida</taxon>
        <taxon>Philodinidae</taxon>
        <taxon>Rotaria</taxon>
    </lineage>
</organism>
<sequence>MDKIKRKLSFDYSDNKEIKRLGSIDERRISISFIENLSNDIFYEIFDYLDGIDIYEAFSNLNYRFQQLLNGSSLLFKIKLKLQSNESYMNIYKQLILINRHQIFSFHLDLPSHLNQFVSSFIIDSSLKRVESLVLVQIKSNTLISLLINLASLPRLFSLTIYAKNDFKNLNHVYQLIFTLPVLKYNRFNLYGCNRSISLPMAIERQLSSIEHLVMNHYFTFKELYAIISYTPQLCHLDLGHQKKSDPTIEALLPIRKLDCKLKVLRFTSETEYIDYLDANRWERLILQNLPQLEDFYLKYYVQHDDVYESSIYLEDCNQFTSSFWIERKWIFEAEIGFYLTVYSIQLYKERWYDINFTTALSNSARVTLIYLPDIERLESLIIDIRDMLAVTQIYHLKIYCEDVFFIVLLEIIYRLSELDSLQIPSLSLSSEIHLTMEQKKRLLPTNNKIRKIYLEEMTDIEEVIFLITFCPYVNVLQVNCADNIDIELFVKDILTINNERNYYLRSLCFHVSTANEEMVKKLEEMINYEKLLIHYTIKRVRGDIYLNWE</sequence>
<accession>A0A814PTB2</accession>